<dbReference type="Proteomes" id="UP000030765">
    <property type="component" value="Unassembled WGS sequence"/>
</dbReference>
<evidence type="ECO:0000256" key="1">
    <source>
        <dbReference type="SAM" id="MobiDB-lite"/>
    </source>
</evidence>
<feature type="region of interest" description="Disordered" evidence="1">
    <location>
        <begin position="1"/>
        <end position="67"/>
    </location>
</feature>
<dbReference type="EMBL" id="ATLV01020508">
    <property type="status" value="NOT_ANNOTATED_CDS"/>
    <property type="molecule type" value="Genomic_DNA"/>
</dbReference>
<accession>A0A084W562</accession>
<proteinExistence type="predicted"/>
<keyword evidence="2" id="KW-1133">Transmembrane helix</keyword>
<gene>
    <name evidence="3" type="ORF">ZHAS_00013307</name>
</gene>
<dbReference type="EMBL" id="KE525302">
    <property type="protein sequence ID" value="KFB45356.1"/>
    <property type="molecule type" value="Genomic_DNA"/>
</dbReference>
<name>A0A084W562_ANOSI</name>
<reference evidence="3 5" key="1">
    <citation type="journal article" date="2014" name="BMC Genomics">
        <title>Genome sequence of Anopheles sinensis provides insight into genetics basis of mosquito competence for malaria parasites.</title>
        <authorList>
            <person name="Zhou D."/>
            <person name="Zhang D."/>
            <person name="Ding G."/>
            <person name="Shi L."/>
            <person name="Hou Q."/>
            <person name="Ye Y."/>
            <person name="Xu Y."/>
            <person name="Zhou H."/>
            <person name="Xiong C."/>
            <person name="Li S."/>
            <person name="Yu J."/>
            <person name="Hong S."/>
            <person name="Yu X."/>
            <person name="Zou P."/>
            <person name="Chen C."/>
            <person name="Chang X."/>
            <person name="Wang W."/>
            <person name="Lv Y."/>
            <person name="Sun Y."/>
            <person name="Ma L."/>
            <person name="Shen B."/>
            <person name="Zhu C."/>
        </authorList>
    </citation>
    <scope>NUCLEOTIDE SEQUENCE [LARGE SCALE GENOMIC DNA]</scope>
</reference>
<evidence type="ECO:0000313" key="3">
    <source>
        <dbReference type="EMBL" id="KFB45356.1"/>
    </source>
</evidence>
<organism evidence="3">
    <name type="scientific">Anopheles sinensis</name>
    <name type="common">Mosquito</name>
    <dbReference type="NCBI Taxonomy" id="74873"/>
    <lineage>
        <taxon>Eukaryota</taxon>
        <taxon>Metazoa</taxon>
        <taxon>Ecdysozoa</taxon>
        <taxon>Arthropoda</taxon>
        <taxon>Hexapoda</taxon>
        <taxon>Insecta</taxon>
        <taxon>Pterygota</taxon>
        <taxon>Neoptera</taxon>
        <taxon>Endopterygota</taxon>
        <taxon>Diptera</taxon>
        <taxon>Nematocera</taxon>
        <taxon>Culicoidea</taxon>
        <taxon>Culicidae</taxon>
        <taxon>Anophelinae</taxon>
        <taxon>Anopheles</taxon>
    </lineage>
</organism>
<keyword evidence="2" id="KW-0812">Transmembrane</keyword>
<evidence type="ECO:0000313" key="5">
    <source>
        <dbReference type="Proteomes" id="UP000030765"/>
    </source>
</evidence>
<dbReference type="EnsemblMetazoa" id="ASIC013307-RA">
    <property type="protein sequence ID" value="ASIC013307-PA"/>
    <property type="gene ID" value="ASIC013307"/>
</dbReference>
<reference evidence="4" key="2">
    <citation type="submission" date="2020-05" db="UniProtKB">
        <authorList>
            <consortium name="EnsemblMetazoa"/>
        </authorList>
    </citation>
    <scope>IDENTIFICATION</scope>
</reference>
<feature type="transmembrane region" description="Helical" evidence="2">
    <location>
        <begin position="104"/>
        <end position="124"/>
    </location>
</feature>
<keyword evidence="2" id="KW-0472">Membrane</keyword>
<dbReference type="VEuPathDB" id="VectorBase:ASIC013307"/>
<evidence type="ECO:0000313" key="4">
    <source>
        <dbReference type="EnsemblMetazoa" id="ASIC013307-PA"/>
    </source>
</evidence>
<dbReference type="AlphaFoldDB" id="A0A084W562"/>
<keyword evidence="5" id="KW-1185">Reference proteome</keyword>
<sequence length="157" mass="16952">MVLSTVTPPPHSTPAKRDITARWGETNHAPTCASDDDDGDSDAFPRDNETIGGSADGGTEEGRGHQRGWGARVVVIVGAITSGGSGNDHSDTFQCASSPMSTKMAMMLMMAIVSGFFLRVHFFLRTRKPTIPSSWAISHNTKPFHRTLFFPLYPSKG</sequence>
<protein>
    <submittedName>
        <fullName evidence="3 4">Ankyrin repeat protein</fullName>
    </submittedName>
</protein>
<evidence type="ECO:0000256" key="2">
    <source>
        <dbReference type="SAM" id="Phobius"/>
    </source>
</evidence>